<comment type="caution">
    <text evidence="1">The sequence shown here is derived from an EMBL/GenBank/DDBJ whole genome shotgun (WGS) entry which is preliminary data.</text>
</comment>
<reference evidence="1 2" key="1">
    <citation type="journal article" date="2015" name="Nature">
        <title>rRNA introns, odd ribosomes, and small enigmatic genomes across a large radiation of phyla.</title>
        <authorList>
            <person name="Brown C.T."/>
            <person name="Hug L.A."/>
            <person name="Thomas B.C."/>
            <person name="Sharon I."/>
            <person name="Castelle C.J."/>
            <person name="Singh A."/>
            <person name="Wilkins M.J."/>
            <person name="Williams K.H."/>
            <person name="Banfield J.F."/>
        </authorList>
    </citation>
    <scope>NUCLEOTIDE SEQUENCE [LARGE SCALE GENOMIC DNA]</scope>
</reference>
<protein>
    <submittedName>
        <fullName evidence="1">Uncharacterized protein</fullName>
    </submittedName>
</protein>
<evidence type="ECO:0000313" key="2">
    <source>
        <dbReference type="Proteomes" id="UP000034324"/>
    </source>
</evidence>
<name>A0A0G0MUA8_9BACT</name>
<proteinExistence type="predicted"/>
<organism evidence="1 2">
    <name type="scientific">Candidatus Daviesbacteria bacterium GW2011_GWF2_38_6</name>
    <dbReference type="NCBI Taxonomy" id="1618432"/>
    <lineage>
        <taxon>Bacteria</taxon>
        <taxon>Candidatus Daviesiibacteriota</taxon>
    </lineage>
</organism>
<dbReference type="AlphaFoldDB" id="A0A0G0MUA8"/>
<evidence type="ECO:0000313" key="1">
    <source>
        <dbReference type="EMBL" id="KKQ77244.1"/>
    </source>
</evidence>
<gene>
    <name evidence="1" type="ORF">US99_C0044G0005</name>
</gene>
<sequence length="300" mass="35264">MLEFPNKVFGIMVLPFSKVITYAHAKPFEIEHALKEFFGKDRPAKDEEELVYPLFNEWLINDFRQINGGSFLAEYCVVNPDNLDEVTRKRLEQVVETAYYSMFELQGAKPGYSVTVEDLESGKKMTVWDAKGSFGPDKGLIYARAAKVEGKWIFTGANPMYLPITHTERAKKFIKETLKNKKFSPKDTWELIKDQRKQKPLPPKLSKDGIEKLRKDLRKKYEKTKRKYQVKLSFDGVLKLIYEEDRQIAMGDFWQMLIKKGIPEKFFFQNTQLFQDIWNYFPHKILNDKSPIEMFNELKG</sequence>
<accession>A0A0G0MUA8</accession>
<dbReference type="EMBL" id="LBVC01000044">
    <property type="protein sequence ID" value="KKQ77244.1"/>
    <property type="molecule type" value="Genomic_DNA"/>
</dbReference>
<dbReference type="Proteomes" id="UP000034324">
    <property type="component" value="Unassembled WGS sequence"/>
</dbReference>